<proteinExistence type="inferred from homology"/>
<comment type="subunit">
    <text evidence="1">The nucleosome is a histone octamer containing two molecules each of H2A, H2B, H3 and H4 assembled in one H3-H4 heterotetramer and two H2A-H2B heterodimers. The octamer wraps approximately 147 bp of DNA.</text>
</comment>
<comment type="similarity">
    <text evidence="1">Belongs to the histone H2A family.</text>
</comment>
<dbReference type="SMART" id="SM00414">
    <property type="entry name" value="H2A"/>
    <property type="match status" value="1"/>
</dbReference>
<protein>
    <recommendedName>
        <fullName evidence="1">Histone H2A</fullName>
    </recommendedName>
</protein>
<dbReference type="GO" id="GO:0003677">
    <property type="term" value="F:DNA binding"/>
    <property type="evidence" value="ECO:0007669"/>
    <property type="project" value="UniProtKB-KW"/>
</dbReference>
<evidence type="ECO:0000313" key="2">
    <source>
        <dbReference type="EnsemblPlants" id="EMT21051"/>
    </source>
</evidence>
<dbReference type="SUPFAM" id="SSF47113">
    <property type="entry name" value="Histone-fold"/>
    <property type="match status" value="1"/>
</dbReference>
<dbReference type="EnsemblPlants" id="EMT21051">
    <property type="protein sequence ID" value="EMT21051"/>
    <property type="gene ID" value="F775_10510"/>
</dbReference>
<dbReference type="InterPro" id="IPR009072">
    <property type="entry name" value="Histone-fold"/>
</dbReference>
<dbReference type="PANTHER" id="PTHR23430">
    <property type="entry name" value="HISTONE H2A"/>
    <property type="match status" value="1"/>
</dbReference>
<keyword evidence="1" id="KW-0544">Nucleosome core</keyword>
<accession>M8CD32</accession>
<dbReference type="GO" id="GO:0000786">
    <property type="term" value="C:nucleosome"/>
    <property type="evidence" value="ECO:0007669"/>
    <property type="project" value="UniProtKB-KW"/>
</dbReference>
<dbReference type="CDD" id="cd00074">
    <property type="entry name" value="HFD_H2A"/>
    <property type="match status" value="1"/>
</dbReference>
<keyword evidence="1" id="KW-0158">Chromosome</keyword>
<comment type="subcellular location">
    <subcellularLocation>
        <location evidence="1">Nucleus</location>
    </subcellularLocation>
</comment>
<dbReference type="AlphaFoldDB" id="M8CD32"/>
<dbReference type="GO" id="GO:0005634">
    <property type="term" value="C:nucleus"/>
    <property type="evidence" value="ECO:0007669"/>
    <property type="project" value="UniProtKB-SubCell"/>
</dbReference>
<dbReference type="InterPro" id="IPR002119">
    <property type="entry name" value="Histone_H2A"/>
</dbReference>
<organism evidence="2">
    <name type="scientific">Aegilops tauschii</name>
    <name type="common">Tausch's goatgrass</name>
    <name type="synonym">Aegilops squarrosa</name>
    <dbReference type="NCBI Taxonomy" id="37682"/>
    <lineage>
        <taxon>Eukaryota</taxon>
        <taxon>Viridiplantae</taxon>
        <taxon>Streptophyta</taxon>
        <taxon>Embryophyta</taxon>
        <taxon>Tracheophyta</taxon>
        <taxon>Spermatophyta</taxon>
        <taxon>Magnoliopsida</taxon>
        <taxon>Liliopsida</taxon>
        <taxon>Poales</taxon>
        <taxon>Poaceae</taxon>
        <taxon>BOP clade</taxon>
        <taxon>Pooideae</taxon>
        <taxon>Triticodae</taxon>
        <taxon>Triticeae</taxon>
        <taxon>Triticinae</taxon>
        <taxon>Aegilops</taxon>
    </lineage>
</organism>
<dbReference type="Gene3D" id="1.10.20.10">
    <property type="entry name" value="Histone, subunit A"/>
    <property type="match status" value="1"/>
</dbReference>
<dbReference type="GO" id="GO:0046982">
    <property type="term" value="F:protein heterodimerization activity"/>
    <property type="evidence" value="ECO:0007669"/>
    <property type="project" value="InterPro"/>
</dbReference>
<evidence type="ECO:0000256" key="1">
    <source>
        <dbReference type="RuleBase" id="RU003767"/>
    </source>
</evidence>
<keyword evidence="1" id="KW-0238">DNA-binding</keyword>
<name>M8CD32_AEGTA</name>
<dbReference type="PRINTS" id="PR00620">
    <property type="entry name" value="HISTONEH2A"/>
</dbReference>
<sequence length="121" mass="13213">MAGRKSGERKKAFPVGCIGRYVKKDRYTDRVGSGAPAHLAAVLEYLVAEMLELVGNAAKDNKKTCIMPPHLLLTTRNDEELSNLLDVSPSPTLACCLTSTLYCSPRRPTCTSISTSNRIQE</sequence>
<reference evidence="2" key="1">
    <citation type="submission" date="2015-06" db="UniProtKB">
        <authorList>
            <consortium name="EnsemblPlants"/>
        </authorList>
    </citation>
    <scope>IDENTIFICATION</scope>
</reference>
<dbReference type="GO" id="GO:0030527">
    <property type="term" value="F:structural constituent of chromatin"/>
    <property type="evidence" value="ECO:0007669"/>
    <property type="project" value="InterPro"/>
</dbReference>
<keyword evidence="1" id="KW-0539">Nucleus</keyword>